<accession>A0A0W0GKE7</accession>
<dbReference type="Proteomes" id="UP000053947">
    <property type="component" value="Unassembled WGS sequence"/>
</dbReference>
<sequence>MFITLDEATEIITPELASNLAYCASSSFKDWFTEVSENGRATSTPCTKASFINDRMIHYAKTLFPPTPGSAIRVIKIHGRYQILIENKLIFKMKKLNQNLLTSNIPTRTVINFNRQLCPPEYGTQLRFTNMPDDITHLIVGYRENSLKTGIGCFITCPDGKRNRWIFPIGFAPLPIVANNYVPVEPDSPRVQPKKVTPKIQSDLLGVTETHD</sequence>
<dbReference type="AlphaFoldDB" id="A0A0W0GKE7"/>
<evidence type="ECO:0000313" key="1">
    <source>
        <dbReference type="EMBL" id="KTB49000.1"/>
    </source>
</evidence>
<organism evidence="1 2">
    <name type="scientific">Dehalogenimonas alkenigignens</name>
    <dbReference type="NCBI Taxonomy" id="1217799"/>
    <lineage>
        <taxon>Bacteria</taxon>
        <taxon>Bacillati</taxon>
        <taxon>Chloroflexota</taxon>
        <taxon>Dehalococcoidia</taxon>
        <taxon>Dehalococcoidales</taxon>
        <taxon>Dehalococcoidaceae</taxon>
        <taxon>Dehalogenimonas</taxon>
    </lineage>
</organism>
<proteinExistence type="predicted"/>
<keyword evidence="2" id="KW-1185">Reference proteome</keyword>
<comment type="caution">
    <text evidence="1">The sequence shown here is derived from an EMBL/GenBank/DDBJ whole genome shotgun (WGS) entry which is preliminary data.</text>
</comment>
<protein>
    <submittedName>
        <fullName evidence="1">Uncharacterized protein</fullName>
    </submittedName>
</protein>
<evidence type="ECO:0000313" key="2">
    <source>
        <dbReference type="Proteomes" id="UP000053947"/>
    </source>
</evidence>
<reference evidence="1 2" key="1">
    <citation type="submission" date="2015-06" db="EMBL/GenBank/DDBJ databases">
        <title>Genome sequence of the organohalide-respiring Dehalogenimonas alkenigignens type strain (IP3-3T).</title>
        <authorList>
            <person name="Key T.A."/>
            <person name="Richmond D.P."/>
            <person name="Bowman K.S."/>
            <person name="Cho Y.-J."/>
            <person name="Chun J."/>
            <person name="da Costa M.S."/>
            <person name="Rainey F.A."/>
            <person name="Moe W.M."/>
        </authorList>
    </citation>
    <scope>NUCLEOTIDE SEQUENCE [LARGE SCALE GENOMIC DNA]</scope>
    <source>
        <strain evidence="1 2">IP3-3</strain>
    </source>
</reference>
<gene>
    <name evidence="1" type="ORF">DEALK_18470</name>
</gene>
<dbReference type="RefSeq" id="WP_144437105.1">
    <property type="nucleotide sequence ID" value="NZ_KQ758903.1"/>
</dbReference>
<dbReference type="EMBL" id="LFDV01000002">
    <property type="protein sequence ID" value="KTB49000.1"/>
    <property type="molecule type" value="Genomic_DNA"/>
</dbReference>
<name>A0A0W0GKE7_9CHLR</name>